<organism evidence="2 3">
    <name type="scientific">Syncephalastrum racemosum</name>
    <name type="common">Filamentous fungus</name>
    <dbReference type="NCBI Taxonomy" id="13706"/>
    <lineage>
        <taxon>Eukaryota</taxon>
        <taxon>Fungi</taxon>
        <taxon>Fungi incertae sedis</taxon>
        <taxon>Mucoromycota</taxon>
        <taxon>Mucoromycotina</taxon>
        <taxon>Mucoromycetes</taxon>
        <taxon>Mucorales</taxon>
        <taxon>Syncephalastraceae</taxon>
        <taxon>Syncephalastrum</taxon>
    </lineage>
</organism>
<keyword evidence="3" id="KW-1185">Reference proteome</keyword>
<dbReference type="Proteomes" id="UP000242180">
    <property type="component" value="Unassembled WGS sequence"/>
</dbReference>
<dbReference type="EMBL" id="MCGN01000011">
    <property type="protein sequence ID" value="ORY91236.1"/>
    <property type="molecule type" value="Genomic_DNA"/>
</dbReference>
<feature type="chain" id="PRO_5013095153" evidence="1">
    <location>
        <begin position="29"/>
        <end position="175"/>
    </location>
</feature>
<feature type="signal peptide" evidence="1">
    <location>
        <begin position="1"/>
        <end position="28"/>
    </location>
</feature>
<evidence type="ECO:0000313" key="2">
    <source>
        <dbReference type="EMBL" id="ORY91236.1"/>
    </source>
</evidence>
<dbReference type="InParanoid" id="A0A1X2H1E1"/>
<reference evidence="2 3" key="1">
    <citation type="submission" date="2016-07" db="EMBL/GenBank/DDBJ databases">
        <title>Pervasive Adenine N6-methylation of Active Genes in Fungi.</title>
        <authorList>
            <consortium name="DOE Joint Genome Institute"/>
            <person name="Mondo S.J."/>
            <person name="Dannebaum R.O."/>
            <person name="Kuo R.C."/>
            <person name="Labutti K."/>
            <person name="Haridas S."/>
            <person name="Kuo A."/>
            <person name="Salamov A."/>
            <person name="Ahrendt S.R."/>
            <person name="Lipzen A."/>
            <person name="Sullivan W."/>
            <person name="Andreopoulos W.B."/>
            <person name="Clum A."/>
            <person name="Lindquist E."/>
            <person name="Daum C."/>
            <person name="Ramamoorthy G.K."/>
            <person name="Gryganskyi A."/>
            <person name="Culley D."/>
            <person name="Magnuson J.K."/>
            <person name="James T.Y."/>
            <person name="O'Malley M.A."/>
            <person name="Stajich J.E."/>
            <person name="Spatafora J.W."/>
            <person name="Visel A."/>
            <person name="Grigoriev I.V."/>
        </authorList>
    </citation>
    <scope>NUCLEOTIDE SEQUENCE [LARGE SCALE GENOMIC DNA]</scope>
    <source>
        <strain evidence="2 3">NRRL 2496</strain>
    </source>
</reference>
<sequence>MCAVRIPPHWSVRCLSLLVPCITSCILSKSLVGQICKERTPVSALIDLFLHVYYHRDQNSAKCTRPLLTLFTRRLFGLIVESVIQPDTHSHSIYLYAQKIYMAHICLTQGPSFLSCHHAPACISIQRHIIESMRSLISEDAVDIMYSMYMVLPLLEMLGLTSENTRARVLGFTQL</sequence>
<protein>
    <submittedName>
        <fullName evidence="2">Uncharacterized protein</fullName>
    </submittedName>
</protein>
<dbReference type="AlphaFoldDB" id="A0A1X2H1E1"/>
<gene>
    <name evidence="2" type="ORF">BCR43DRAFT_498743</name>
</gene>
<accession>A0A1X2H1E1</accession>
<evidence type="ECO:0000256" key="1">
    <source>
        <dbReference type="SAM" id="SignalP"/>
    </source>
</evidence>
<comment type="caution">
    <text evidence="2">The sequence shown here is derived from an EMBL/GenBank/DDBJ whole genome shotgun (WGS) entry which is preliminary data.</text>
</comment>
<name>A0A1X2H1E1_SYNRA</name>
<evidence type="ECO:0000313" key="3">
    <source>
        <dbReference type="Proteomes" id="UP000242180"/>
    </source>
</evidence>
<keyword evidence="1" id="KW-0732">Signal</keyword>
<proteinExistence type="predicted"/>